<proteinExistence type="predicted"/>
<dbReference type="Pfam" id="PF09669">
    <property type="entry name" value="Phage_pRha"/>
    <property type="match status" value="1"/>
</dbReference>
<evidence type="ECO:0000313" key="1">
    <source>
        <dbReference type="EMBL" id="RHN14530.1"/>
    </source>
</evidence>
<gene>
    <name evidence="1" type="ORF">DWZ29_05865</name>
</gene>
<dbReference type="EMBL" id="QRQO01000012">
    <property type="protein sequence ID" value="RHN14530.1"/>
    <property type="molecule type" value="Genomic_DNA"/>
</dbReference>
<sequence>MNERSDYLNEHELVCIHNEIAVCDSLQVAKKFEKRHDKLLFEIERMYSGLIGEGCPQNGGAPLFFKSSYTHPQNKQRYPRYYMTRDGFTLLVMGFTGQKALEWKLQYINAFNRMENIIREKQSPAWQESRRTGITARKTETDAIKRLCEYATAQGSKHPERLYTAYTKLANKAAGITNRTTATSLQLSVLTVAESIIAQTIDSGIEENKLYKEIYQDCKRKLAVLQGVGK</sequence>
<dbReference type="InterPro" id="IPR014054">
    <property type="entry name" value="Phage_regulatory_Rha"/>
</dbReference>
<accession>A0A415U8X4</accession>
<name>A0A415U8X4_9FIRM</name>
<comment type="caution">
    <text evidence="1">The sequence shown here is derived from an EMBL/GenBank/DDBJ whole genome shotgun (WGS) entry which is preliminary data.</text>
</comment>
<protein>
    <submittedName>
        <fullName evidence="1">Transcriptional regulator</fullName>
    </submittedName>
</protein>
<dbReference type="NCBIfam" id="TIGR02681">
    <property type="entry name" value="phage_pRha"/>
    <property type="match status" value="1"/>
</dbReference>
<evidence type="ECO:0000313" key="2">
    <source>
        <dbReference type="Proteomes" id="UP000283700"/>
    </source>
</evidence>
<dbReference type="Proteomes" id="UP000283700">
    <property type="component" value="Unassembled WGS sequence"/>
</dbReference>
<organism evidence="1 2">
    <name type="scientific">Anaerobutyricum hallii</name>
    <dbReference type="NCBI Taxonomy" id="39488"/>
    <lineage>
        <taxon>Bacteria</taxon>
        <taxon>Bacillati</taxon>
        <taxon>Bacillota</taxon>
        <taxon>Clostridia</taxon>
        <taxon>Lachnospirales</taxon>
        <taxon>Lachnospiraceae</taxon>
        <taxon>Anaerobutyricum</taxon>
    </lineage>
</organism>
<reference evidence="1 2" key="1">
    <citation type="submission" date="2018-08" db="EMBL/GenBank/DDBJ databases">
        <title>A genome reference for cultivated species of the human gut microbiota.</title>
        <authorList>
            <person name="Zou Y."/>
            <person name="Xue W."/>
            <person name="Luo G."/>
        </authorList>
    </citation>
    <scope>NUCLEOTIDE SEQUENCE [LARGE SCALE GENOMIC DNA]</scope>
    <source>
        <strain evidence="1 2">AF31-17AC</strain>
    </source>
</reference>
<dbReference type="AlphaFoldDB" id="A0A415U8X4"/>